<dbReference type="Pfam" id="PF14309">
    <property type="entry name" value="DUF4378"/>
    <property type="match status" value="1"/>
</dbReference>
<evidence type="ECO:0000256" key="1">
    <source>
        <dbReference type="SAM" id="MobiDB-lite"/>
    </source>
</evidence>
<feature type="compositionally biased region" description="Basic and acidic residues" evidence="1">
    <location>
        <begin position="289"/>
        <end position="309"/>
    </location>
</feature>
<dbReference type="PANTHER" id="PTHR47857:SF2">
    <property type="entry name" value="EXPRESSED PROTEIN"/>
    <property type="match status" value="1"/>
</dbReference>
<protein>
    <recommendedName>
        <fullName evidence="2">DUF4378 domain-containing protein</fullName>
    </recommendedName>
</protein>
<feature type="domain" description="DUF4378" evidence="2">
    <location>
        <begin position="726"/>
        <end position="869"/>
    </location>
</feature>
<feature type="region of interest" description="Disordered" evidence="1">
    <location>
        <begin position="204"/>
        <end position="240"/>
    </location>
</feature>
<keyword evidence="4" id="KW-1185">Reference proteome</keyword>
<feature type="compositionally biased region" description="Basic and acidic residues" evidence="1">
    <location>
        <begin position="60"/>
        <end position="78"/>
    </location>
</feature>
<organism evidence="3 4">
    <name type="scientific">Urochloa decumbens</name>
    <dbReference type="NCBI Taxonomy" id="240449"/>
    <lineage>
        <taxon>Eukaryota</taxon>
        <taxon>Viridiplantae</taxon>
        <taxon>Streptophyta</taxon>
        <taxon>Embryophyta</taxon>
        <taxon>Tracheophyta</taxon>
        <taxon>Spermatophyta</taxon>
        <taxon>Magnoliopsida</taxon>
        <taxon>Liliopsida</taxon>
        <taxon>Poales</taxon>
        <taxon>Poaceae</taxon>
        <taxon>PACMAD clade</taxon>
        <taxon>Panicoideae</taxon>
        <taxon>Panicodae</taxon>
        <taxon>Paniceae</taxon>
        <taxon>Melinidinae</taxon>
        <taxon>Urochloa</taxon>
    </lineage>
</organism>
<name>A0ABC8X5P6_9POAL</name>
<accession>A0ABC8X5P6</accession>
<dbReference type="AlphaFoldDB" id="A0ABC8X5P6"/>
<feature type="region of interest" description="Disordered" evidence="1">
    <location>
        <begin position="620"/>
        <end position="650"/>
    </location>
</feature>
<feature type="compositionally biased region" description="Polar residues" evidence="1">
    <location>
        <begin position="631"/>
        <end position="650"/>
    </location>
</feature>
<feature type="region of interest" description="Disordered" evidence="1">
    <location>
        <begin position="120"/>
        <end position="155"/>
    </location>
</feature>
<dbReference type="PANTHER" id="PTHR47857">
    <property type="entry name" value="EXPRESSED PROTEIN-RELATED"/>
    <property type="match status" value="1"/>
</dbReference>
<reference evidence="4" key="1">
    <citation type="submission" date="2024-06" db="EMBL/GenBank/DDBJ databases">
        <authorList>
            <person name="Ryan C."/>
        </authorList>
    </citation>
    <scope>NUCLEOTIDE SEQUENCE [LARGE SCALE GENOMIC DNA]</scope>
</reference>
<feature type="compositionally biased region" description="Polar residues" evidence="1">
    <location>
        <begin position="210"/>
        <end position="221"/>
    </location>
</feature>
<sequence length="876" mass="99895">MGKRSQKRLIRRQDNSIGCMSGLIHMFYSRNDAKLLLDRKQGSRRHSFSVFPGRGHSRKNSRDLNEIDEDGGKMEECSSSKPTVKRLMEDELGKVKQLKIPSDEVQRILADLGHDVYLDKSSTQNSKSRGDKNRSTSIIMSAPSRSLDLDGSNCMEEAEENELEFALDDLLGQIHRDHDEQPHKNCKNESKLCKELEVLIQAKRNELDNPSHSLSYEQTPQGEEKDTADGKHLCTSSETEPKKFRDALEMLSSDILQKPKSHILESIQRHQNRRIGTRPEPTKMPENTNSDKDTTSPIQKELDTRTHRQESRRIFFWKKERLNRRDTAEGANSSQPVNKIVILNPNPKGGFDPGAAVSSAQDPELSATASSKFSIKEIRRRFRIVTSEATKGRPPVCEDILRFKSSAFTIKKYTRQLVEQTSEEKASSTAIKDFISSTSSRQKQRDDGSSEININIITSSNDESVFYDEAKKHLTEILKNKSQTANYPTLQISRSLVRMLSLPQCTPSPGSSPRAKDCIYLSPEEQNIHAIYETKKEQFAREESQSREISESIACEAHYKQAVQERHRIKEESQEITQDASEIETLCIEEIDKLDCSEKNGNARCIQAEQCRYKPSQDMMEDAEPGRVGTVPSSPGNDVWQEPTTPQSSGPIELISLFSPDGNNEKQEQPSPVSVLDPFFHEYANSPDNKNTIKCELHEDMLRPQYTTGDGSDQEIFWEDKDLRLGYIKKLLELSELCTYQNLEVWYLEDELISPFLFEELHHSNKVDDTKLLFDCICEAVTEVQGIYFRSPACLSSLKHSIRGPPTGRNLITEINKHVERHLHYQFPGTLDQLVSVDLEGGSWMDLRSESEEITLVIWDCILDELLEEVVYDLWI</sequence>
<reference evidence="3 4" key="2">
    <citation type="submission" date="2024-10" db="EMBL/GenBank/DDBJ databases">
        <authorList>
            <person name="Ryan C."/>
        </authorList>
    </citation>
    <scope>NUCLEOTIDE SEQUENCE [LARGE SCALE GENOMIC DNA]</scope>
</reference>
<proteinExistence type="predicted"/>
<dbReference type="EMBL" id="OZ075124">
    <property type="protein sequence ID" value="CAL4920307.1"/>
    <property type="molecule type" value="Genomic_DNA"/>
</dbReference>
<feature type="compositionally biased region" description="Basic and acidic residues" evidence="1">
    <location>
        <begin position="222"/>
        <end position="232"/>
    </location>
</feature>
<gene>
    <name evidence="3" type="ORF">URODEC1_LOCUS20336</name>
</gene>
<evidence type="ECO:0000313" key="4">
    <source>
        <dbReference type="Proteomes" id="UP001497457"/>
    </source>
</evidence>
<evidence type="ECO:0000313" key="3">
    <source>
        <dbReference type="EMBL" id="CAL4920307.1"/>
    </source>
</evidence>
<feature type="region of interest" description="Disordered" evidence="1">
    <location>
        <begin position="46"/>
        <end position="78"/>
    </location>
</feature>
<feature type="region of interest" description="Disordered" evidence="1">
    <location>
        <begin position="267"/>
        <end position="309"/>
    </location>
</feature>
<dbReference type="Proteomes" id="UP001497457">
    <property type="component" value="Chromosome 14rd"/>
</dbReference>
<dbReference type="InterPro" id="IPR025486">
    <property type="entry name" value="DUF4378"/>
</dbReference>
<evidence type="ECO:0000259" key="2">
    <source>
        <dbReference type="Pfam" id="PF14309"/>
    </source>
</evidence>